<name>A0A4C1YI64_EUMVA</name>
<dbReference type="AlphaFoldDB" id="A0A4C1YI64"/>
<sequence>MAVNSGLRNGACILLEPKMEKDMLWLACRHHILEIVLEAVVSTALGPSSGPDILIFKRFKNYWNKIDQIDYKTVTSDVHSLELVQNVAQDMISFAQNQHNHYQPRDDYKELLNLTITYLGGVPEKRTLFRMPAT</sequence>
<reference evidence="1 2" key="1">
    <citation type="journal article" date="2019" name="Commun. Biol.">
        <title>The bagworm genome reveals a unique fibroin gene that provides high tensile strength.</title>
        <authorList>
            <person name="Kono N."/>
            <person name="Nakamura H."/>
            <person name="Ohtoshi R."/>
            <person name="Tomita M."/>
            <person name="Numata K."/>
            <person name="Arakawa K."/>
        </authorList>
    </citation>
    <scope>NUCLEOTIDE SEQUENCE [LARGE SCALE GENOMIC DNA]</scope>
</reference>
<dbReference type="EMBL" id="BGZK01001218">
    <property type="protein sequence ID" value="GBP74684.1"/>
    <property type="molecule type" value="Genomic_DNA"/>
</dbReference>
<evidence type="ECO:0000313" key="2">
    <source>
        <dbReference type="Proteomes" id="UP000299102"/>
    </source>
</evidence>
<gene>
    <name evidence="1" type="ORF">EVAR_58950_1</name>
</gene>
<accession>A0A4C1YI64</accession>
<dbReference type="Proteomes" id="UP000299102">
    <property type="component" value="Unassembled WGS sequence"/>
</dbReference>
<evidence type="ECO:0000313" key="1">
    <source>
        <dbReference type="EMBL" id="GBP74684.1"/>
    </source>
</evidence>
<dbReference type="OrthoDB" id="6626714at2759"/>
<comment type="caution">
    <text evidence="1">The sequence shown here is derived from an EMBL/GenBank/DDBJ whole genome shotgun (WGS) entry which is preliminary data.</text>
</comment>
<proteinExistence type="predicted"/>
<organism evidence="1 2">
    <name type="scientific">Eumeta variegata</name>
    <name type="common">Bagworm moth</name>
    <name type="synonym">Eumeta japonica</name>
    <dbReference type="NCBI Taxonomy" id="151549"/>
    <lineage>
        <taxon>Eukaryota</taxon>
        <taxon>Metazoa</taxon>
        <taxon>Ecdysozoa</taxon>
        <taxon>Arthropoda</taxon>
        <taxon>Hexapoda</taxon>
        <taxon>Insecta</taxon>
        <taxon>Pterygota</taxon>
        <taxon>Neoptera</taxon>
        <taxon>Endopterygota</taxon>
        <taxon>Lepidoptera</taxon>
        <taxon>Glossata</taxon>
        <taxon>Ditrysia</taxon>
        <taxon>Tineoidea</taxon>
        <taxon>Psychidae</taxon>
        <taxon>Oiketicinae</taxon>
        <taxon>Eumeta</taxon>
    </lineage>
</organism>
<protein>
    <submittedName>
        <fullName evidence="1">Uncharacterized protein</fullName>
    </submittedName>
</protein>
<keyword evidence="2" id="KW-1185">Reference proteome</keyword>